<dbReference type="AlphaFoldDB" id="A0A5J5A2K1"/>
<keyword evidence="7" id="KW-0067">ATP-binding</keyword>
<accession>A0A5J5A2K1</accession>
<evidence type="ECO:0000313" key="14">
    <source>
        <dbReference type="EMBL" id="KAA8524218.1"/>
    </source>
</evidence>
<sequence length="492" mass="54750">MGKHVMVLLPVVLCLRACLAVPSTNFTDEYALLAFKAHITSDPNILGKNWSERTSFCNWVGVSCSHMHQKVKALNLPNMDLRGTIPREIGNLASLDISNNNFHGHLPDELGLLHRMKSINLQFNELSGSIPTSFGFLTKLQHMILSYNSFTGSIPQEIGNLLNLQTVYLDNNSISGFIPSTFFNMSSLQRVSLSNNELYGNLPADICTHLPLLASFSASNNQLSGEIPSSLSDCGELRQLSLGGNKFSGSIPGATGNLMKLEELDLSHDWNGSIPKIGNLKHISGLDLWKNQITGDIPSTIGELQSLEFLNYLRTDYKSLEKLLDLTYFNVSSNKLSGEIPDGGSFANFNTESFRQNDALCGAPQFHVKACNSHRQSGETRVLLKYVAPLIGSLLWNCIDGNVYKKEANRRSIFWRTEFEHWVHKSFPNAVMEVADVNLLRREEENLAAVQNCLSFLFGLALECTAESPEERINMKDVLLRLKKIHDNIMGT</sequence>
<keyword evidence="10" id="KW-0675">Receptor</keyword>
<evidence type="ECO:0000256" key="5">
    <source>
        <dbReference type="ARBA" id="ARBA00022737"/>
    </source>
</evidence>
<dbReference type="Gene3D" id="1.10.510.10">
    <property type="entry name" value="Transferase(Phosphotransferase) domain 1"/>
    <property type="match status" value="1"/>
</dbReference>
<dbReference type="GO" id="GO:0016020">
    <property type="term" value="C:membrane"/>
    <property type="evidence" value="ECO:0007669"/>
    <property type="project" value="UniProtKB-SubCell"/>
</dbReference>
<evidence type="ECO:0000256" key="8">
    <source>
        <dbReference type="ARBA" id="ARBA00022989"/>
    </source>
</evidence>
<reference evidence="14 15" key="1">
    <citation type="submission" date="2019-09" db="EMBL/GenBank/DDBJ databases">
        <title>A chromosome-level genome assembly of the Chinese tupelo Nyssa sinensis.</title>
        <authorList>
            <person name="Yang X."/>
            <person name="Kang M."/>
            <person name="Yang Y."/>
            <person name="Xiong H."/>
            <person name="Wang M."/>
            <person name="Zhang Z."/>
            <person name="Wang Z."/>
            <person name="Wu H."/>
            <person name="Ma T."/>
            <person name="Liu J."/>
            <person name="Xi Z."/>
        </authorList>
    </citation>
    <scope>NUCLEOTIDE SEQUENCE [LARGE SCALE GENOMIC DNA]</scope>
    <source>
        <strain evidence="14">J267</strain>
        <tissue evidence="14">Leaf</tissue>
    </source>
</reference>
<name>A0A5J5A2K1_9ASTE</name>
<evidence type="ECO:0000256" key="1">
    <source>
        <dbReference type="ARBA" id="ARBA00004479"/>
    </source>
</evidence>
<dbReference type="GO" id="GO:0005524">
    <property type="term" value="F:ATP binding"/>
    <property type="evidence" value="ECO:0007669"/>
    <property type="project" value="UniProtKB-KW"/>
</dbReference>
<feature type="domain" description="Leucine-rich repeat-containing N-terminal plant-type" evidence="13">
    <location>
        <begin position="28"/>
        <end position="65"/>
    </location>
</feature>
<evidence type="ECO:0000256" key="10">
    <source>
        <dbReference type="ARBA" id="ARBA00023170"/>
    </source>
</evidence>
<dbReference type="OrthoDB" id="2105857at2759"/>
<dbReference type="Pfam" id="PF00560">
    <property type="entry name" value="LRR_1"/>
    <property type="match status" value="2"/>
</dbReference>
<evidence type="ECO:0000256" key="4">
    <source>
        <dbReference type="ARBA" id="ARBA00022729"/>
    </source>
</evidence>
<evidence type="ECO:0000259" key="13">
    <source>
        <dbReference type="Pfam" id="PF08263"/>
    </source>
</evidence>
<evidence type="ECO:0000256" key="3">
    <source>
        <dbReference type="ARBA" id="ARBA00022692"/>
    </source>
</evidence>
<organism evidence="14 15">
    <name type="scientific">Nyssa sinensis</name>
    <dbReference type="NCBI Taxonomy" id="561372"/>
    <lineage>
        <taxon>Eukaryota</taxon>
        <taxon>Viridiplantae</taxon>
        <taxon>Streptophyta</taxon>
        <taxon>Embryophyta</taxon>
        <taxon>Tracheophyta</taxon>
        <taxon>Spermatophyta</taxon>
        <taxon>Magnoliopsida</taxon>
        <taxon>eudicotyledons</taxon>
        <taxon>Gunneridae</taxon>
        <taxon>Pentapetalae</taxon>
        <taxon>asterids</taxon>
        <taxon>Cornales</taxon>
        <taxon>Nyssaceae</taxon>
        <taxon>Nyssa</taxon>
    </lineage>
</organism>
<evidence type="ECO:0000256" key="6">
    <source>
        <dbReference type="ARBA" id="ARBA00022741"/>
    </source>
</evidence>
<comment type="subcellular location">
    <subcellularLocation>
        <location evidence="1">Membrane</location>
        <topology evidence="1">Single-pass type I membrane protein</topology>
    </subcellularLocation>
</comment>
<keyword evidence="9" id="KW-0472">Membrane</keyword>
<dbReference type="Pfam" id="PF08263">
    <property type="entry name" value="LRRNT_2"/>
    <property type="match status" value="1"/>
</dbReference>
<proteinExistence type="predicted"/>
<keyword evidence="8" id="KW-1133">Transmembrane helix</keyword>
<dbReference type="Gene3D" id="3.80.10.10">
    <property type="entry name" value="Ribonuclease Inhibitor"/>
    <property type="match status" value="2"/>
</dbReference>
<dbReference type="SUPFAM" id="SSF52058">
    <property type="entry name" value="L domain-like"/>
    <property type="match status" value="1"/>
</dbReference>
<dbReference type="PANTHER" id="PTHR48056:SF81">
    <property type="entry name" value="RECEPTOR PROTEIN-TYROSINE KINASE CEPR1"/>
    <property type="match status" value="1"/>
</dbReference>
<evidence type="ECO:0000256" key="12">
    <source>
        <dbReference type="SAM" id="SignalP"/>
    </source>
</evidence>
<keyword evidence="6" id="KW-0547">Nucleotide-binding</keyword>
<keyword evidence="4 12" id="KW-0732">Signal</keyword>
<dbReference type="Proteomes" id="UP000325577">
    <property type="component" value="Linkage Group LG4"/>
</dbReference>
<dbReference type="Pfam" id="PF13855">
    <property type="entry name" value="LRR_8"/>
    <property type="match status" value="2"/>
</dbReference>
<dbReference type="InterPro" id="IPR032675">
    <property type="entry name" value="LRR_dom_sf"/>
</dbReference>
<dbReference type="InterPro" id="IPR013210">
    <property type="entry name" value="LRR_N_plant-typ"/>
</dbReference>
<keyword evidence="15" id="KW-1185">Reference proteome</keyword>
<dbReference type="FunFam" id="3.80.10.10:FF:000383">
    <property type="entry name" value="Leucine-rich repeat receptor protein kinase EMS1"/>
    <property type="match status" value="1"/>
</dbReference>
<dbReference type="InterPro" id="IPR001611">
    <property type="entry name" value="Leu-rich_rpt"/>
</dbReference>
<dbReference type="FunFam" id="3.80.10.10:FF:000101">
    <property type="entry name" value="LRR receptor-like serine/threonine-protein kinase ERECTA"/>
    <property type="match status" value="1"/>
</dbReference>
<evidence type="ECO:0000256" key="2">
    <source>
        <dbReference type="ARBA" id="ARBA00022614"/>
    </source>
</evidence>
<gene>
    <name evidence="14" type="ORF">F0562_010638</name>
</gene>
<keyword evidence="5" id="KW-0677">Repeat</keyword>
<dbReference type="PANTHER" id="PTHR48056">
    <property type="entry name" value="LRR RECEPTOR-LIKE SERINE/THREONINE-PROTEIN KINASE-RELATED"/>
    <property type="match status" value="1"/>
</dbReference>
<feature type="chain" id="PRO_5023905063" description="Leucine-rich repeat-containing N-terminal plant-type domain-containing protein" evidence="12">
    <location>
        <begin position="21"/>
        <end position="492"/>
    </location>
</feature>
<dbReference type="EMBL" id="CM018047">
    <property type="protein sequence ID" value="KAA8524218.1"/>
    <property type="molecule type" value="Genomic_DNA"/>
</dbReference>
<evidence type="ECO:0000256" key="9">
    <source>
        <dbReference type="ARBA" id="ARBA00023136"/>
    </source>
</evidence>
<protein>
    <recommendedName>
        <fullName evidence="13">Leucine-rich repeat-containing N-terminal plant-type domain-containing protein</fullName>
    </recommendedName>
</protein>
<keyword evidence="11" id="KW-0325">Glycoprotein</keyword>
<feature type="signal peptide" evidence="12">
    <location>
        <begin position="1"/>
        <end position="20"/>
    </location>
</feature>
<evidence type="ECO:0000256" key="7">
    <source>
        <dbReference type="ARBA" id="ARBA00022840"/>
    </source>
</evidence>
<keyword evidence="2" id="KW-0433">Leucine-rich repeat</keyword>
<evidence type="ECO:0000256" key="11">
    <source>
        <dbReference type="ARBA" id="ARBA00023180"/>
    </source>
</evidence>
<dbReference type="InterPro" id="IPR050647">
    <property type="entry name" value="Plant_LRR-RLKs"/>
</dbReference>
<keyword evidence="3" id="KW-0812">Transmembrane</keyword>
<evidence type="ECO:0000313" key="15">
    <source>
        <dbReference type="Proteomes" id="UP000325577"/>
    </source>
</evidence>